<dbReference type="Proteomes" id="UP000827549">
    <property type="component" value="Chromosome 7"/>
</dbReference>
<accession>A0AAF0YFH7</accession>
<feature type="compositionally biased region" description="Low complexity" evidence="1">
    <location>
        <begin position="37"/>
        <end position="50"/>
    </location>
</feature>
<evidence type="ECO:0000256" key="1">
    <source>
        <dbReference type="SAM" id="MobiDB-lite"/>
    </source>
</evidence>
<dbReference type="AlphaFoldDB" id="A0AAF0YFH7"/>
<evidence type="ECO:0000313" key="2">
    <source>
        <dbReference type="EMBL" id="WOO85810.1"/>
    </source>
</evidence>
<dbReference type="RefSeq" id="XP_062631836.1">
    <property type="nucleotide sequence ID" value="XM_062775852.1"/>
</dbReference>
<proteinExistence type="predicted"/>
<feature type="compositionally biased region" description="Low complexity" evidence="1">
    <location>
        <begin position="12"/>
        <end position="30"/>
    </location>
</feature>
<reference evidence="2" key="1">
    <citation type="submission" date="2023-10" db="EMBL/GenBank/DDBJ databases">
        <authorList>
            <person name="Noh H."/>
        </authorList>
    </citation>
    <scope>NUCLEOTIDE SEQUENCE</scope>
    <source>
        <strain evidence="2">DUCC4014</strain>
    </source>
</reference>
<protein>
    <recommendedName>
        <fullName evidence="4">BTB domain-containing protein</fullName>
    </recommendedName>
</protein>
<gene>
    <name evidence="2" type="ORF">LOC62_07G009296</name>
</gene>
<keyword evidence="3" id="KW-1185">Reference proteome</keyword>
<organism evidence="2 3">
    <name type="scientific">Vanrija pseudolonga</name>
    <dbReference type="NCBI Taxonomy" id="143232"/>
    <lineage>
        <taxon>Eukaryota</taxon>
        <taxon>Fungi</taxon>
        <taxon>Dikarya</taxon>
        <taxon>Basidiomycota</taxon>
        <taxon>Agaricomycotina</taxon>
        <taxon>Tremellomycetes</taxon>
        <taxon>Trichosporonales</taxon>
        <taxon>Trichosporonaceae</taxon>
        <taxon>Vanrija</taxon>
    </lineage>
</organism>
<evidence type="ECO:0000313" key="3">
    <source>
        <dbReference type="Proteomes" id="UP000827549"/>
    </source>
</evidence>
<dbReference type="EMBL" id="CP086720">
    <property type="protein sequence ID" value="WOO85810.1"/>
    <property type="molecule type" value="Genomic_DNA"/>
</dbReference>
<evidence type="ECO:0008006" key="4">
    <source>
        <dbReference type="Google" id="ProtNLM"/>
    </source>
</evidence>
<name>A0AAF0YFH7_9TREE</name>
<feature type="region of interest" description="Disordered" evidence="1">
    <location>
        <begin position="1"/>
        <end position="62"/>
    </location>
</feature>
<sequence>MPPRQQHKRAPEPLSLSLSPSSPPLLLESPARAGRNGTPAPATLPGLPATHDSGSIGRAAGNSGGRYTPLSWPSPAMAFLDDKPRPFGTRWASDSMALHEDFVHDGRLLVVVGSGEAAVGFKVNGHLMCVASAVFDSLVGEYVRSSSPCALYLDDSVGELSIFLRLFKLASVVTAGMWEPGWVPDVHEYLVGFRLATKYKLGDLASVLGAKIVSQSVEIVSRLSVGRDLVALLRLAHDMESERMWAVVLADLPNWGRTLNLFKFKAADVDMIGADVLKILMAIAALSVGGELFEDTRGIKVTYKDGKALVWKSMAPESRRSSKETNRSQHRA</sequence>
<dbReference type="GeneID" id="87812459"/>